<dbReference type="AlphaFoldDB" id="X8DFH9"/>
<protein>
    <submittedName>
        <fullName evidence="2">Uncharacterized protein</fullName>
    </submittedName>
</protein>
<evidence type="ECO:0000313" key="3">
    <source>
        <dbReference type="Proteomes" id="UP000023351"/>
    </source>
</evidence>
<feature type="region of interest" description="Disordered" evidence="1">
    <location>
        <begin position="1"/>
        <end position="21"/>
    </location>
</feature>
<sequence>MPSISDAGSSEHRTAADVGVRHIYRENGADVMDPAHQPLAC</sequence>
<gene>
    <name evidence="2" type="ORF">I540_5838</name>
</gene>
<accession>X8DFH9</accession>
<dbReference type="Proteomes" id="UP000023351">
    <property type="component" value="Unassembled WGS sequence"/>
</dbReference>
<name>X8DFH9_9MYCO</name>
<feature type="compositionally biased region" description="Basic and acidic residues" evidence="1">
    <location>
        <begin position="9"/>
        <end position="21"/>
    </location>
</feature>
<evidence type="ECO:0000256" key="1">
    <source>
        <dbReference type="SAM" id="MobiDB-lite"/>
    </source>
</evidence>
<dbReference type="EMBL" id="JAOJ01000003">
    <property type="protein sequence ID" value="EUA67372.1"/>
    <property type="molecule type" value="Genomic_DNA"/>
</dbReference>
<evidence type="ECO:0000313" key="2">
    <source>
        <dbReference type="EMBL" id="EUA67372.1"/>
    </source>
</evidence>
<reference evidence="2 3" key="1">
    <citation type="submission" date="2013-12" db="EMBL/GenBank/DDBJ databases">
        <authorList>
            <person name="Zelazny A."/>
            <person name="Olivier K."/>
            <person name="Holland S."/>
            <person name="Lenaerts A."/>
            <person name="Ordway D."/>
            <person name="DeGroote M.A."/>
            <person name="Parker T."/>
            <person name="Sizemore C."/>
            <person name="Tallon L.J."/>
            <person name="Sadzewicz L.K."/>
            <person name="Sengamalay N."/>
            <person name="Fraser C.M."/>
            <person name="Hine E."/>
            <person name="Shefchek K.A."/>
            <person name="Das S.P."/>
            <person name="Tettelin H."/>
        </authorList>
    </citation>
    <scope>NUCLEOTIDE SEQUENCE [LARGE SCALE GENOMIC DNA]</scope>
    <source>
        <strain evidence="2 3">1513</strain>
    </source>
</reference>
<proteinExistence type="predicted"/>
<organism evidence="2 3">
    <name type="scientific">Mycobacteroides abscessus subsp. bolletii 1513</name>
    <dbReference type="NCBI Taxonomy" id="1299321"/>
    <lineage>
        <taxon>Bacteria</taxon>
        <taxon>Bacillati</taxon>
        <taxon>Actinomycetota</taxon>
        <taxon>Actinomycetes</taxon>
        <taxon>Mycobacteriales</taxon>
        <taxon>Mycobacteriaceae</taxon>
        <taxon>Mycobacteroides</taxon>
        <taxon>Mycobacteroides abscessus</taxon>
    </lineage>
</organism>
<comment type="caution">
    <text evidence="2">The sequence shown here is derived from an EMBL/GenBank/DDBJ whole genome shotgun (WGS) entry which is preliminary data.</text>
</comment>